<dbReference type="CDD" id="cd04590">
    <property type="entry name" value="CBS_pair_CorC_HlyC_assoc"/>
    <property type="match status" value="1"/>
</dbReference>
<feature type="compositionally biased region" description="Basic and acidic residues" evidence="10">
    <location>
        <begin position="457"/>
        <end position="469"/>
    </location>
</feature>
<keyword evidence="2" id="KW-1003">Cell membrane</keyword>
<feature type="transmembrane region" description="Helical" evidence="11">
    <location>
        <begin position="100"/>
        <end position="121"/>
    </location>
</feature>
<proteinExistence type="predicted"/>
<dbReference type="GO" id="GO:0050660">
    <property type="term" value="F:flavin adenine dinucleotide binding"/>
    <property type="evidence" value="ECO:0007669"/>
    <property type="project" value="InterPro"/>
</dbReference>
<evidence type="ECO:0000256" key="8">
    <source>
        <dbReference type="PROSITE-ProRule" id="PRU00703"/>
    </source>
</evidence>
<name>A0A841JUQ4_9BACT</name>
<dbReference type="GO" id="GO:0005886">
    <property type="term" value="C:plasma membrane"/>
    <property type="evidence" value="ECO:0007669"/>
    <property type="project" value="UniProtKB-SubCell"/>
</dbReference>
<keyword evidence="15" id="KW-1185">Reference proteome</keyword>
<evidence type="ECO:0000313" key="15">
    <source>
        <dbReference type="Proteomes" id="UP000538666"/>
    </source>
</evidence>
<evidence type="ECO:0000256" key="3">
    <source>
        <dbReference type="ARBA" id="ARBA00022692"/>
    </source>
</evidence>
<keyword evidence="3 9" id="KW-0812">Transmembrane</keyword>
<dbReference type="RefSeq" id="WP_050057916.1">
    <property type="nucleotide sequence ID" value="NZ_JACHEK010000001.1"/>
</dbReference>
<dbReference type="SUPFAM" id="SSF54631">
    <property type="entry name" value="CBS-domain pair"/>
    <property type="match status" value="1"/>
</dbReference>
<dbReference type="PROSITE" id="PS51371">
    <property type="entry name" value="CBS"/>
    <property type="match status" value="2"/>
</dbReference>
<comment type="subcellular location">
    <subcellularLocation>
        <location evidence="1">Cell membrane</location>
        <topology evidence="1">Multi-pass membrane protein</topology>
    </subcellularLocation>
</comment>
<dbReference type="Pfam" id="PF01595">
    <property type="entry name" value="CNNM"/>
    <property type="match status" value="1"/>
</dbReference>
<evidence type="ECO:0000256" key="10">
    <source>
        <dbReference type="SAM" id="MobiDB-lite"/>
    </source>
</evidence>
<keyword evidence="4" id="KW-0677">Repeat</keyword>
<dbReference type="InterPro" id="IPR036318">
    <property type="entry name" value="FAD-bd_PCMH-like_sf"/>
</dbReference>
<protein>
    <submittedName>
        <fullName evidence="14">CBS domain containing-hemolysin-like protein</fullName>
    </submittedName>
</protein>
<dbReference type="SMART" id="SM01091">
    <property type="entry name" value="CorC_HlyC"/>
    <property type="match status" value="1"/>
</dbReference>
<evidence type="ECO:0000259" key="13">
    <source>
        <dbReference type="PROSITE" id="PS51846"/>
    </source>
</evidence>
<evidence type="ECO:0000313" key="14">
    <source>
        <dbReference type="EMBL" id="MBB6142721.1"/>
    </source>
</evidence>
<evidence type="ECO:0000256" key="11">
    <source>
        <dbReference type="SAM" id="Phobius"/>
    </source>
</evidence>
<dbReference type="SUPFAM" id="SSF56176">
    <property type="entry name" value="FAD-binding/transporter-associated domain-like"/>
    <property type="match status" value="1"/>
</dbReference>
<dbReference type="EMBL" id="JACHEK010000001">
    <property type="protein sequence ID" value="MBB6142721.1"/>
    <property type="molecule type" value="Genomic_DNA"/>
</dbReference>
<reference evidence="14 15" key="1">
    <citation type="submission" date="2020-08" db="EMBL/GenBank/DDBJ databases">
        <title>Genomic Encyclopedia of Type Strains, Phase IV (KMG-IV): sequencing the most valuable type-strain genomes for metagenomic binning, comparative biology and taxonomic classification.</title>
        <authorList>
            <person name="Goeker M."/>
        </authorList>
    </citation>
    <scope>NUCLEOTIDE SEQUENCE [LARGE SCALE GENOMIC DNA]</scope>
    <source>
        <strain evidence="14 15">DSM 103733</strain>
    </source>
</reference>
<dbReference type="SMART" id="SM00116">
    <property type="entry name" value="CBS"/>
    <property type="match status" value="2"/>
</dbReference>
<feature type="region of interest" description="Disordered" evidence="10">
    <location>
        <begin position="450"/>
        <end position="469"/>
    </location>
</feature>
<sequence>MIQFLFLRGVSIVVLILANGFFVAAELALVSVRETRIEQLIAQQRPGARLVRKLQQHLDDFLPAVQLGVTLCSLALGWIGEPVVAAVFEDWLGWLPHARIYAHLIAVPIAFAFITYFHVLLGELVPKALALRKTEQVAVAIAGPMEVFIRLTRPAVHLMNRSARVVLHLFHTPVAHESSNHSPEELKLIATAARRTGALPEYQEALIHRAVEVSEIPTREIMTPRQRIFSLPFDLLIEDASARIIEELHSRVPVYDPAQGPESIVGVVYSKDISRLMHFRASARTRFSEAPFVELRLKQVMREVLVVPETKPVLDLLNEFQERRRHLAIVVDEFGSTVGLVTVEDAIEQLIGEVEDEFDVAAKAVLTTATGGLILDGSVNLRDLETQMQWSLPREGGAETLAGFLLARLGKIPREGETVEYEGRRFTVLEMSGHRISRVRIEMVAPQTANLPSSSVRQDRAQRIAENAR</sequence>
<keyword evidence="7 9" id="KW-0472">Membrane</keyword>
<dbReference type="Gene3D" id="3.10.580.10">
    <property type="entry name" value="CBS-domain"/>
    <property type="match status" value="1"/>
</dbReference>
<dbReference type="PANTHER" id="PTHR43099:SF2">
    <property type="entry name" value="UPF0053 PROTEIN YRKA"/>
    <property type="match status" value="1"/>
</dbReference>
<dbReference type="InterPro" id="IPR005170">
    <property type="entry name" value="Transptr-assoc_dom"/>
</dbReference>
<organism evidence="14 15">
    <name type="scientific">Silvibacterium bohemicum</name>
    <dbReference type="NCBI Taxonomy" id="1577686"/>
    <lineage>
        <taxon>Bacteria</taxon>
        <taxon>Pseudomonadati</taxon>
        <taxon>Acidobacteriota</taxon>
        <taxon>Terriglobia</taxon>
        <taxon>Terriglobales</taxon>
        <taxon>Acidobacteriaceae</taxon>
        <taxon>Silvibacterium</taxon>
    </lineage>
</organism>
<dbReference type="InterPro" id="IPR046342">
    <property type="entry name" value="CBS_dom_sf"/>
</dbReference>
<dbReference type="AlphaFoldDB" id="A0A841JUQ4"/>
<dbReference type="InterPro" id="IPR051676">
    <property type="entry name" value="UPF0053_domain"/>
</dbReference>
<dbReference type="InterPro" id="IPR002550">
    <property type="entry name" value="CNNM"/>
</dbReference>
<evidence type="ECO:0000256" key="4">
    <source>
        <dbReference type="ARBA" id="ARBA00022737"/>
    </source>
</evidence>
<feature type="transmembrane region" description="Helical" evidence="11">
    <location>
        <begin position="6"/>
        <end position="30"/>
    </location>
</feature>
<evidence type="ECO:0000259" key="12">
    <source>
        <dbReference type="PROSITE" id="PS51371"/>
    </source>
</evidence>
<evidence type="ECO:0000256" key="2">
    <source>
        <dbReference type="ARBA" id="ARBA00022475"/>
    </source>
</evidence>
<feature type="domain" description="CNNM transmembrane" evidence="13">
    <location>
        <begin position="1"/>
        <end position="203"/>
    </location>
</feature>
<evidence type="ECO:0000256" key="1">
    <source>
        <dbReference type="ARBA" id="ARBA00004651"/>
    </source>
</evidence>
<comment type="caution">
    <text evidence="14">The sequence shown here is derived from an EMBL/GenBank/DDBJ whole genome shotgun (WGS) entry which is preliminary data.</text>
</comment>
<evidence type="ECO:0000256" key="9">
    <source>
        <dbReference type="PROSITE-ProRule" id="PRU01193"/>
    </source>
</evidence>
<feature type="domain" description="CBS" evidence="12">
    <location>
        <begin position="222"/>
        <end position="284"/>
    </location>
</feature>
<feature type="domain" description="CBS" evidence="12">
    <location>
        <begin position="300"/>
        <end position="357"/>
    </location>
</feature>
<evidence type="ECO:0000256" key="7">
    <source>
        <dbReference type="ARBA" id="ARBA00023136"/>
    </source>
</evidence>
<gene>
    <name evidence="14" type="ORF">HNQ77_000659</name>
</gene>
<evidence type="ECO:0000256" key="5">
    <source>
        <dbReference type="ARBA" id="ARBA00022989"/>
    </source>
</evidence>
<keyword evidence="5 9" id="KW-1133">Transmembrane helix</keyword>
<dbReference type="OrthoDB" id="9798188at2"/>
<dbReference type="InterPro" id="IPR044751">
    <property type="entry name" value="Ion_transp-like_CBS"/>
</dbReference>
<dbReference type="Pfam" id="PF00571">
    <property type="entry name" value="CBS"/>
    <property type="match status" value="2"/>
</dbReference>
<dbReference type="Gene3D" id="3.30.465.10">
    <property type="match status" value="1"/>
</dbReference>
<keyword evidence="6 8" id="KW-0129">CBS domain</keyword>
<dbReference type="PANTHER" id="PTHR43099">
    <property type="entry name" value="UPF0053 PROTEIN YRKA"/>
    <property type="match status" value="1"/>
</dbReference>
<evidence type="ECO:0000256" key="6">
    <source>
        <dbReference type="ARBA" id="ARBA00023122"/>
    </source>
</evidence>
<dbReference type="PROSITE" id="PS51846">
    <property type="entry name" value="CNNM"/>
    <property type="match status" value="1"/>
</dbReference>
<dbReference type="Pfam" id="PF03471">
    <property type="entry name" value="CorC_HlyC"/>
    <property type="match status" value="1"/>
</dbReference>
<dbReference type="InterPro" id="IPR000644">
    <property type="entry name" value="CBS_dom"/>
</dbReference>
<dbReference type="InterPro" id="IPR016169">
    <property type="entry name" value="FAD-bd_PCMH_sub2"/>
</dbReference>
<dbReference type="Proteomes" id="UP000538666">
    <property type="component" value="Unassembled WGS sequence"/>
</dbReference>
<accession>A0A841JUQ4</accession>